<dbReference type="GO" id="GO:0006310">
    <property type="term" value="P:DNA recombination"/>
    <property type="evidence" value="ECO:0007669"/>
    <property type="project" value="UniProtKB-KW"/>
</dbReference>
<evidence type="ECO:0000256" key="4">
    <source>
        <dbReference type="ARBA" id="ARBA00023172"/>
    </source>
</evidence>
<evidence type="ECO:0000259" key="5">
    <source>
        <dbReference type="PROSITE" id="PS51898"/>
    </source>
</evidence>
<keyword evidence="7" id="KW-1185">Reference proteome</keyword>
<dbReference type="InterPro" id="IPR013762">
    <property type="entry name" value="Integrase-like_cat_sf"/>
</dbReference>
<dbReference type="AlphaFoldDB" id="A0A1G9PUI6"/>
<dbReference type="InterPro" id="IPR004107">
    <property type="entry name" value="Integrase_SAM-like_N"/>
</dbReference>
<dbReference type="SUPFAM" id="SSF47823">
    <property type="entry name" value="lambda integrase-like, N-terminal domain"/>
    <property type="match status" value="1"/>
</dbReference>
<dbReference type="InterPro" id="IPR002104">
    <property type="entry name" value="Integrase_catalytic"/>
</dbReference>
<dbReference type="Gene3D" id="1.10.150.130">
    <property type="match status" value="1"/>
</dbReference>
<comment type="similarity">
    <text evidence="1">Belongs to the 'phage' integrase family.</text>
</comment>
<dbReference type="EMBL" id="FNHE01000003">
    <property type="protein sequence ID" value="SDM01907.1"/>
    <property type="molecule type" value="Genomic_DNA"/>
</dbReference>
<feature type="domain" description="Tyr recombinase" evidence="5">
    <location>
        <begin position="189"/>
        <end position="466"/>
    </location>
</feature>
<dbReference type="InterPro" id="IPR050090">
    <property type="entry name" value="Tyrosine_recombinase_XerCD"/>
</dbReference>
<keyword evidence="2" id="KW-0229">DNA integration</keyword>
<dbReference type="PROSITE" id="PS51898">
    <property type="entry name" value="TYR_RECOMBINASE"/>
    <property type="match status" value="1"/>
</dbReference>
<dbReference type="RefSeq" id="WP_091215508.1">
    <property type="nucleotide sequence ID" value="NZ_FNHE01000003.1"/>
</dbReference>
<reference evidence="7" key="1">
    <citation type="submission" date="2016-10" db="EMBL/GenBank/DDBJ databases">
        <authorList>
            <person name="Varghese N."/>
            <person name="Submissions S."/>
        </authorList>
    </citation>
    <scope>NUCLEOTIDE SEQUENCE [LARGE SCALE GENOMIC DNA]</scope>
    <source>
        <strain evidence="7">DSM 45419</strain>
    </source>
</reference>
<evidence type="ECO:0000313" key="7">
    <source>
        <dbReference type="Proteomes" id="UP000198680"/>
    </source>
</evidence>
<sequence length="481" mass="53833">MEMFHTDPDVLRASPTLGDPVEGKRLASVLTDALLVPPGMPFFIGDDGSYDLRLSQWTRSLPTSGAPAANTWKAYGRDVLTWARFLREARGKGVWEANEDDLVAYYAARRLVKPPDGKAISSTTWDRGIAALDNLYNYGRRQGWTADLPFHYRTVRYRLASGGFASRQVNSAYELNGDVEGARYLTVPEYRHFRDVGMKGKLLSGADDPRSRLRNAERNALMCQTLAMTGMRLREGGSLTTADLPPKIPGMVQRTQVFRLASAVAKRRRGRRIRLPWRIYRGLHEYLSIERGNAIAVGRGRGIYLTDDWLACKRVGAGRVEMRSGDGGLKVYELRDLDVDERLRLLLVSDTGEPVEPLALWLGEDGGPMALDTWEGIFQSASARCQRLGLDIGATPHTLRHTFAVHMLSRLVEAHAALAREGRRSAYARHLTEPLKKLQSMLGHRHPTTTLRYLDTLAEAQEYLDDAVEQWESLVAESEAA</sequence>
<dbReference type="STRING" id="1137991.SAMN05660642_01351"/>
<dbReference type="Proteomes" id="UP000198680">
    <property type="component" value="Unassembled WGS sequence"/>
</dbReference>
<dbReference type="SUPFAM" id="SSF56349">
    <property type="entry name" value="DNA breaking-rejoining enzymes"/>
    <property type="match status" value="1"/>
</dbReference>
<keyword evidence="3" id="KW-0238">DNA-binding</keyword>
<dbReference type="InterPro" id="IPR011010">
    <property type="entry name" value="DNA_brk_join_enz"/>
</dbReference>
<dbReference type="Pfam" id="PF02899">
    <property type="entry name" value="Phage_int_SAM_1"/>
    <property type="match status" value="1"/>
</dbReference>
<dbReference type="PANTHER" id="PTHR30349:SF64">
    <property type="entry name" value="PROPHAGE INTEGRASE INTD-RELATED"/>
    <property type="match status" value="1"/>
</dbReference>
<dbReference type="InterPro" id="IPR010998">
    <property type="entry name" value="Integrase_recombinase_N"/>
</dbReference>
<evidence type="ECO:0000313" key="6">
    <source>
        <dbReference type="EMBL" id="SDM01907.1"/>
    </source>
</evidence>
<evidence type="ECO:0000256" key="1">
    <source>
        <dbReference type="ARBA" id="ARBA00008857"/>
    </source>
</evidence>
<protein>
    <submittedName>
        <fullName evidence="6">Phage integrase family protein</fullName>
    </submittedName>
</protein>
<proteinExistence type="inferred from homology"/>
<accession>A0A1G9PUI6</accession>
<organism evidence="6 7">
    <name type="scientific">Geodermatophilus siccatus</name>
    <dbReference type="NCBI Taxonomy" id="1137991"/>
    <lineage>
        <taxon>Bacteria</taxon>
        <taxon>Bacillati</taxon>
        <taxon>Actinomycetota</taxon>
        <taxon>Actinomycetes</taxon>
        <taxon>Geodermatophilales</taxon>
        <taxon>Geodermatophilaceae</taxon>
        <taxon>Geodermatophilus</taxon>
    </lineage>
</organism>
<name>A0A1G9PUI6_9ACTN</name>
<keyword evidence="4" id="KW-0233">DNA recombination</keyword>
<dbReference type="CDD" id="cd00397">
    <property type="entry name" value="DNA_BRE_C"/>
    <property type="match status" value="1"/>
</dbReference>
<dbReference type="Gene3D" id="1.10.443.10">
    <property type="entry name" value="Intergrase catalytic core"/>
    <property type="match status" value="1"/>
</dbReference>
<dbReference type="GO" id="GO:0015074">
    <property type="term" value="P:DNA integration"/>
    <property type="evidence" value="ECO:0007669"/>
    <property type="project" value="UniProtKB-KW"/>
</dbReference>
<gene>
    <name evidence="6" type="ORF">SAMN05660642_01351</name>
</gene>
<evidence type="ECO:0000256" key="2">
    <source>
        <dbReference type="ARBA" id="ARBA00022908"/>
    </source>
</evidence>
<dbReference type="GO" id="GO:0003677">
    <property type="term" value="F:DNA binding"/>
    <property type="evidence" value="ECO:0007669"/>
    <property type="project" value="UniProtKB-KW"/>
</dbReference>
<dbReference type="PANTHER" id="PTHR30349">
    <property type="entry name" value="PHAGE INTEGRASE-RELATED"/>
    <property type="match status" value="1"/>
</dbReference>
<evidence type="ECO:0000256" key="3">
    <source>
        <dbReference type="ARBA" id="ARBA00023125"/>
    </source>
</evidence>
<dbReference type="OrthoDB" id="4020134at2"/>